<dbReference type="AlphaFoldDB" id="A0ABD6C8H1"/>
<dbReference type="Proteomes" id="UP001597119">
    <property type="component" value="Unassembled WGS sequence"/>
</dbReference>
<comment type="domain">
    <text evidence="5">Contains a C-terminal catalytic domain, and an N-terminal region which modulates catalytic activity.</text>
</comment>
<dbReference type="InterPro" id="IPR001789">
    <property type="entry name" value="Sig_transdc_resp-reg_receiver"/>
</dbReference>
<dbReference type="PROSITE" id="PS50122">
    <property type="entry name" value="CHEB"/>
    <property type="match status" value="1"/>
</dbReference>
<dbReference type="InterPro" id="IPR011006">
    <property type="entry name" value="CheY-like_superfamily"/>
</dbReference>
<feature type="domain" description="CheB-type methylesterase" evidence="10">
    <location>
        <begin position="157"/>
        <end position="350"/>
    </location>
</feature>
<reference evidence="11 12" key="1">
    <citation type="journal article" date="2019" name="Int. J. Syst. Evol. Microbiol.">
        <title>The Global Catalogue of Microorganisms (GCM) 10K type strain sequencing project: providing services to taxonomists for standard genome sequencing and annotation.</title>
        <authorList>
            <consortium name="The Broad Institute Genomics Platform"/>
            <consortium name="The Broad Institute Genome Sequencing Center for Infectious Disease"/>
            <person name="Wu L."/>
            <person name="Ma J."/>
        </authorList>
    </citation>
    <scope>NUCLEOTIDE SEQUENCE [LARGE SCALE GENOMIC DNA]</scope>
    <source>
        <strain evidence="11 12">CGMCC 1.12125</strain>
    </source>
</reference>
<feature type="active site" evidence="5 6">
    <location>
        <position position="292"/>
    </location>
</feature>
<dbReference type="SUPFAM" id="SSF52738">
    <property type="entry name" value="Methylesterase CheB, C-terminal domain"/>
    <property type="match status" value="1"/>
</dbReference>
<dbReference type="Pfam" id="PF00072">
    <property type="entry name" value="Response_reg"/>
    <property type="match status" value="1"/>
</dbReference>
<evidence type="ECO:0000313" key="11">
    <source>
        <dbReference type="EMBL" id="MFD1585769.1"/>
    </source>
</evidence>
<dbReference type="PROSITE" id="PS50110">
    <property type="entry name" value="RESPONSE_REGULATORY"/>
    <property type="match status" value="1"/>
</dbReference>
<evidence type="ECO:0000259" key="10">
    <source>
        <dbReference type="PROSITE" id="PS50122"/>
    </source>
</evidence>
<keyword evidence="11" id="KW-0489">Methyltransferase</keyword>
<evidence type="ECO:0000256" key="1">
    <source>
        <dbReference type="ARBA" id="ARBA00022490"/>
    </source>
</evidence>
<feature type="modified residue" description="4-aspartylphosphate" evidence="5 7">
    <location>
        <position position="53"/>
    </location>
</feature>
<dbReference type="Pfam" id="PF01339">
    <property type="entry name" value="CheB_methylest"/>
    <property type="match status" value="1"/>
</dbReference>
<evidence type="ECO:0000256" key="7">
    <source>
        <dbReference type="PROSITE-ProRule" id="PRU00169"/>
    </source>
</evidence>
<dbReference type="Gene3D" id="3.40.50.180">
    <property type="entry name" value="Methylesterase CheB, C-terminal domain"/>
    <property type="match status" value="1"/>
</dbReference>
<dbReference type="PIRSF" id="PIRSF000876">
    <property type="entry name" value="RR_chemtxs_CheB"/>
    <property type="match status" value="1"/>
</dbReference>
<evidence type="ECO:0000256" key="6">
    <source>
        <dbReference type="PROSITE-ProRule" id="PRU00050"/>
    </source>
</evidence>
<dbReference type="PANTHER" id="PTHR42872:SF6">
    <property type="entry name" value="PROTEIN-GLUTAMATE METHYLESTERASE_PROTEIN-GLUTAMINE GLUTAMINASE"/>
    <property type="match status" value="1"/>
</dbReference>
<keyword evidence="5 7" id="KW-0597">Phosphoprotein</keyword>
<feature type="active site" evidence="5 6">
    <location>
        <position position="195"/>
    </location>
</feature>
<accession>A0ABD6C8H1</accession>
<keyword evidence="2 5" id="KW-0145">Chemotaxis</keyword>
<evidence type="ECO:0000256" key="5">
    <source>
        <dbReference type="HAMAP-Rule" id="MF_00099"/>
    </source>
</evidence>
<dbReference type="PANTHER" id="PTHR42872">
    <property type="entry name" value="PROTEIN-GLUTAMATE METHYLESTERASE/PROTEIN-GLUTAMINE GLUTAMINASE"/>
    <property type="match status" value="1"/>
</dbReference>
<evidence type="ECO:0000259" key="9">
    <source>
        <dbReference type="PROSITE" id="PS50110"/>
    </source>
</evidence>
<keyword evidence="11" id="KW-0808">Transferase</keyword>
<dbReference type="CDD" id="cd16432">
    <property type="entry name" value="CheB_Rec"/>
    <property type="match status" value="1"/>
</dbReference>
<comment type="catalytic activity">
    <reaction evidence="5">
        <text>L-glutaminyl-[protein] + H2O = L-glutamyl-[protein] + NH4(+)</text>
        <dbReference type="Rhea" id="RHEA:16441"/>
        <dbReference type="Rhea" id="RHEA-COMP:10207"/>
        <dbReference type="Rhea" id="RHEA-COMP:10208"/>
        <dbReference type="ChEBI" id="CHEBI:15377"/>
        <dbReference type="ChEBI" id="CHEBI:28938"/>
        <dbReference type="ChEBI" id="CHEBI:29973"/>
        <dbReference type="ChEBI" id="CHEBI:30011"/>
        <dbReference type="EC" id="3.5.1.44"/>
    </reaction>
</comment>
<dbReference type="GO" id="GO:0008168">
    <property type="term" value="F:methyltransferase activity"/>
    <property type="evidence" value="ECO:0007669"/>
    <property type="project" value="UniProtKB-KW"/>
</dbReference>
<dbReference type="GO" id="GO:0006935">
    <property type="term" value="P:chemotaxis"/>
    <property type="evidence" value="ECO:0007669"/>
    <property type="project" value="UniProtKB-UniRule"/>
</dbReference>
<organism evidence="11 12">
    <name type="scientific">Halorientalis brevis</name>
    <dbReference type="NCBI Taxonomy" id="1126241"/>
    <lineage>
        <taxon>Archaea</taxon>
        <taxon>Methanobacteriati</taxon>
        <taxon>Methanobacteriota</taxon>
        <taxon>Stenosarchaea group</taxon>
        <taxon>Halobacteria</taxon>
        <taxon>Halobacteriales</taxon>
        <taxon>Haloarculaceae</taxon>
        <taxon>Halorientalis</taxon>
    </lineage>
</organism>
<dbReference type="HAMAP" id="MF_00099">
    <property type="entry name" value="CheB_chemtxs"/>
    <property type="match status" value="1"/>
</dbReference>
<evidence type="ECO:0000256" key="4">
    <source>
        <dbReference type="ARBA" id="ARBA00048267"/>
    </source>
</evidence>
<dbReference type="Gene3D" id="3.40.50.2300">
    <property type="match status" value="1"/>
</dbReference>
<dbReference type="GO" id="GO:0008984">
    <property type="term" value="F:protein-glutamate methylesterase activity"/>
    <property type="evidence" value="ECO:0007669"/>
    <property type="project" value="UniProtKB-UniRule"/>
</dbReference>
<dbReference type="EC" id="3.5.1.44" evidence="5"/>
<keyword evidence="1 5" id="KW-0963">Cytoplasm</keyword>
<proteinExistence type="inferred from homology"/>
<dbReference type="InterPro" id="IPR000673">
    <property type="entry name" value="Sig_transdc_resp-reg_Me-estase"/>
</dbReference>
<evidence type="ECO:0000256" key="2">
    <source>
        <dbReference type="ARBA" id="ARBA00022500"/>
    </source>
</evidence>
<evidence type="ECO:0000256" key="3">
    <source>
        <dbReference type="ARBA" id="ARBA00022801"/>
    </source>
</evidence>
<dbReference type="GO" id="GO:0000160">
    <property type="term" value="P:phosphorelay signal transduction system"/>
    <property type="evidence" value="ECO:0007669"/>
    <property type="project" value="UniProtKB-UniRule"/>
</dbReference>
<dbReference type="GO" id="GO:0050568">
    <property type="term" value="F:protein-glutamine glutaminase activity"/>
    <property type="evidence" value="ECO:0007669"/>
    <property type="project" value="UniProtKB-UniRule"/>
</dbReference>
<feature type="domain" description="Response regulatory" evidence="9">
    <location>
        <begin position="3"/>
        <end position="119"/>
    </location>
</feature>
<comment type="catalytic activity">
    <reaction evidence="4 5">
        <text>[protein]-L-glutamate 5-O-methyl ester + H2O = L-glutamyl-[protein] + methanol + H(+)</text>
        <dbReference type="Rhea" id="RHEA:23236"/>
        <dbReference type="Rhea" id="RHEA-COMP:10208"/>
        <dbReference type="Rhea" id="RHEA-COMP:10311"/>
        <dbReference type="ChEBI" id="CHEBI:15377"/>
        <dbReference type="ChEBI" id="CHEBI:15378"/>
        <dbReference type="ChEBI" id="CHEBI:17790"/>
        <dbReference type="ChEBI" id="CHEBI:29973"/>
        <dbReference type="ChEBI" id="CHEBI:82795"/>
        <dbReference type="EC" id="3.1.1.61"/>
    </reaction>
</comment>
<dbReference type="EMBL" id="JBHUDJ010000001">
    <property type="protein sequence ID" value="MFD1585769.1"/>
    <property type="molecule type" value="Genomic_DNA"/>
</dbReference>
<dbReference type="EC" id="3.1.1.61" evidence="5"/>
<dbReference type="SMART" id="SM00448">
    <property type="entry name" value="REC"/>
    <property type="match status" value="1"/>
</dbReference>
<keyword evidence="12" id="KW-1185">Reference proteome</keyword>
<feature type="active site" evidence="5 6">
    <location>
        <position position="168"/>
    </location>
</feature>
<dbReference type="GO" id="GO:0032259">
    <property type="term" value="P:methylation"/>
    <property type="evidence" value="ECO:0007669"/>
    <property type="project" value="UniProtKB-KW"/>
</dbReference>
<gene>
    <name evidence="5 11" type="primary">cheB</name>
    <name evidence="11" type="ORF">ACFR9U_02140</name>
</gene>
<feature type="region of interest" description="Disordered" evidence="8">
    <location>
        <begin position="133"/>
        <end position="156"/>
    </location>
</feature>
<dbReference type="RefSeq" id="WP_247377155.1">
    <property type="nucleotide sequence ID" value="NZ_JALLGV010000003.1"/>
</dbReference>
<name>A0ABD6C8H1_9EURY</name>
<comment type="subcellular location">
    <subcellularLocation>
        <location evidence="5">Cytoplasm</location>
    </subcellularLocation>
</comment>
<keyword evidence="3 5" id="KW-0378">Hydrolase</keyword>
<dbReference type="InterPro" id="IPR008248">
    <property type="entry name" value="CheB-like"/>
</dbReference>
<dbReference type="SUPFAM" id="SSF52172">
    <property type="entry name" value="CheY-like"/>
    <property type="match status" value="1"/>
</dbReference>
<comment type="similarity">
    <text evidence="5">Belongs to the CheB family.</text>
</comment>
<dbReference type="InterPro" id="IPR035909">
    <property type="entry name" value="CheB_C"/>
</dbReference>
<dbReference type="NCBIfam" id="NF001965">
    <property type="entry name" value="PRK00742.1"/>
    <property type="match status" value="1"/>
</dbReference>
<protein>
    <recommendedName>
        <fullName evidence="5">Protein-glutamate methylesterase/protein-glutamine glutaminase</fullName>
        <ecNumber evidence="5">3.1.1.61</ecNumber>
        <ecNumber evidence="5">3.5.1.44</ecNumber>
    </recommendedName>
</protein>
<dbReference type="GO" id="GO:0005737">
    <property type="term" value="C:cytoplasm"/>
    <property type="evidence" value="ECO:0007669"/>
    <property type="project" value="UniProtKB-SubCell"/>
</dbReference>
<comment type="caution">
    <text evidence="11">The sequence shown here is derived from an EMBL/GenBank/DDBJ whole genome shotgun (WGS) entry which is preliminary data.</text>
</comment>
<sequence length="353" mass="37307">MIRVLVVDDSHFTQSQVASYLEEAGHEVVGKARNGKQAISMVDDHEPDVVTMDVKMPGMDGIEAVERIMTTRPTPVVMLSRYTEDGAETTLSALEAGAVDYFHKPGEEPSLDLYEYKAELIDTIEDAAKVQPEPLAPDEDEQTDRDATAASAPTAMPDANPVVVIASSTGGPRLLKQHLASLPREAGFRVLVVQHLRERFTAQFARNLDAISEYTVRESMDGASLGPGEIVVANGGSHLAVAADDGTELTLGHVEADGDVTVQPSADVTMQSAAETVDGPLVGVVMTGLGTDGTAGVEAIKRAGGTTVAQDDESSPAHWMPSNARESGYVDHVTPADELVETLLGATRPEVGP</sequence>
<dbReference type="CDD" id="cd17541">
    <property type="entry name" value="REC_CheB-like"/>
    <property type="match status" value="1"/>
</dbReference>
<comment type="function">
    <text evidence="5">Involved in chemotaxis. Part of a chemotaxis signal transduction system that modulates chemotaxis in response to various stimuli. Catalyzes the demethylation of specific methylglutamate residues introduced into the chemoreceptors (methyl-accepting chemotaxis proteins or MCP) by CheR. Also mediates the irreversible deamidation of specific glutamine residues to glutamic acid.</text>
</comment>
<evidence type="ECO:0000256" key="8">
    <source>
        <dbReference type="SAM" id="MobiDB-lite"/>
    </source>
</evidence>
<evidence type="ECO:0000313" key="12">
    <source>
        <dbReference type="Proteomes" id="UP001597119"/>
    </source>
</evidence>
<comment type="PTM">
    <text evidence="5">Phosphorylated by CheA. Phosphorylation of the N-terminal regulatory domain activates the methylesterase activity.</text>
</comment>